<evidence type="ECO:0000256" key="1">
    <source>
        <dbReference type="ARBA" id="ARBA00004173"/>
    </source>
</evidence>
<protein>
    <recommendedName>
        <fullName evidence="3">ferroxidase</fullName>
        <ecNumber evidence="3">1.16.3.1</ecNumber>
    </recommendedName>
</protein>
<dbReference type="PANTHER" id="PTHR16821">
    <property type="entry name" value="FRATAXIN"/>
    <property type="match status" value="1"/>
</dbReference>
<comment type="subcellular location">
    <subcellularLocation>
        <location evidence="1">Mitochondrion</location>
    </subcellularLocation>
</comment>
<dbReference type="GO" id="GO:0008199">
    <property type="term" value="F:ferric iron binding"/>
    <property type="evidence" value="ECO:0007669"/>
    <property type="project" value="InterPro"/>
</dbReference>
<evidence type="ECO:0000256" key="12">
    <source>
        <dbReference type="ARBA" id="ARBA00023133"/>
    </source>
</evidence>
<keyword evidence="12" id="KW-0350">Heme biosynthesis</keyword>
<keyword evidence="15" id="KW-1185">Reference proteome</keyword>
<dbReference type="InterPro" id="IPR017789">
    <property type="entry name" value="Frataxin"/>
</dbReference>
<dbReference type="InterPro" id="IPR002908">
    <property type="entry name" value="Frataxin/CyaY"/>
</dbReference>
<dbReference type="PRINTS" id="PR00904">
    <property type="entry name" value="FRATAXIN"/>
</dbReference>
<evidence type="ECO:0000313" key="14">
    <source>
        <dbReference type="EMBL" id="CAL4068467.1"/>
    </source>
</evidence>
<dbReference type="FunFam" id="3.30.920.10:FF:000002">
    <property type="entry name" value="Frataxin, mitochondrial"/>
    <property type="match status" value="1"/>
</dbReference>
<dbReference type="InterPro" id="IPR036524">
    <property type="entry name" value="Frataxin/CyaY_sf"/>
</dbReference>
<keyword evidence="9" id="KW-0408">Iron</keyword>
<evidence type="ECO:0000256" key="4">
    <source>
        <dbReference type="ARBA" id="ARBA00022434"/>
    </source>
</evidence>
<evidence type="ECO:0000256" key="10">
    <source>
        <dbReference type="ARBA" id="ARBA00023065"/>
    </source>
</evidence>
<evidence type="ECO:0000256" key="11">
    <source>
        <dbReference type="ARBA" id="ARBA00023128"/>
    </source>
</evidence>
<evidence type="ECO:0000256" key="2">
    <source>
        <dbReference type="ARBA" id="ARBA00008183"/>
    </source>
</evidence>
<evidence type="ECO:0000256" key="9">
    <source>
        <dbReference type="ARBA" id="ARBA00023004"/>
    </source>
</evidence>
<keyword evidence="5" id="KW-0813">Transport</keyword>
<comment type="caution">
    <text evidence="14">The sequence shown here is derived from an EMBL/GenBank/DDBJ whole genome shotgun (WGS) entry which is preliminary data.</text>
</comment>
<evidence type="ECO:0000256" key="6">
    <source>
        <dbReference type="ARBA" id="ARBA00022496"/>
    </source>
</evidence>
<dbReference type="EC" id="1.16.3.1" evidence="3"/>
<dbReference type="GO" id="GO:0005739">
    <property type="term" value="C:mitochondrion"/>
    <property type="evidence" value="ECO:0007669"/>
    <property type="project" value="UniProtKB-SubCell"/>
</dbReference>
<sequence length="201" mass="22795">MATALGHQLCDRVALETTINIIMTQNLLRRCAIDIRWVRVIQQSRHLSSQPLMVKPIRNGKSISRIFKDLSLKTALTVRHCTTQLDDIAYEDISNETLESLTEYLEDLIEKVNAPVDSDVTYASGVLTVQLGSAGTYVINKQSPNKQIWLSSPASGPKRYDFVDQVWIYKHDGVTLHKLLSTELSKIFKENIDFSHCEYAK</sequence>
<keyword evidence="8" id="KW-0560">Oxidoreductase</keyword>
<keyword evidence="6" id="KW-0410">Iron transport</keyword>
<dbReference type="EMBL" id="CAXKWB010003158">
    <property type="protein sequence ID" value="CAL4068467.1"/>
    <property type="molecule type" value="Genomic_DNA"/>
</dbReference>
<dbReference type="NCBIfam" id="TIGR03422">
    <property type="entry name" value="mito_frataxin"/>
    <property type="match status" value="1"/>
</dbReference>
<dbReference type="GO" id="GO:0006879">
    <property type="term" value="P:intracellular iron ion homeostasis"/>
    <property type="evidence" value="ECO:0007669"/>
    <property type="project" value="UniProtKB-KW"/>
</dbReference>
<dbReference type="InterPro" id="IPR020895">
    <property type="entry name" value="Frataxin_CS"/>
</dbReference>
<dbReference type="GO" id="GO:0008198">
    <property type="term" value="F:ferrous iron binding"/>
    <property type="evidence" value="ECO:0007669"/>
    <property type="project" value="TreeGrafter"/>
</dbReference>
<comment type="catalytic activity">
    <reaction evidence="13">
        <text>4 Fe(2+) + O2 + 4 H(+) = 4 Fe(3+) + 2 H2O</text>
        <dbReference type="Rhea" id="RHEA:11148"/>
        <dbReference type="ChEBI" id="CHEBI:15377"/>
        <dbReference type="ChEBI" id="CHEBI:15378"/>
        <dbReference type="ChEBI" id="CHEBI:15379"/>
        <dbReference type="ChEBI" id="CHEBI:29033"/>
        <dbReference type="ChEBI" id="CHEBI:29034"/>
        <dbReference type="EC" id="1.16.3.1"/>
    </reaction>
</comment>
<dbReference type="Pfam" id="PF01491">
    <property type="entry name" value="Frataxin_Cyay"/>
    <property type="match status" value="1"/>
</dbReference>
<dbReference type="GO" id="GO:0016226">
    <property type="term" value="P:iron-sulfur cluster assembly"/>
    <property type="evidence" value="ECO:0007669"/>
    <property type="project" value="InterPro"/>
</dbReference>
<dbReference type="GO" id="GO:0006826">
    <property type="term" value="P:iron ion transport"/>
    <property type="evidence" value="ECO:0007669"/>
    <property type="project" value="UniProtKB-KW"/>
</dbReference>
<keyword evidence="4" id="KW-0409">Iron storage</keyword>
<dbReference type="PROSITE" id="PS01344">
    <property type="entry name" value="FRATAXIN_1"/>
    <property type="match status" value="1"/>
</dbReference>
<evidence type="ECO:0000256" key="5">
    <source>
        <dbReference type="ARBA" id="ARBA00022448"/>
    </source>
</evidence>
<evidence type="ECO:0000256" key="3">
    <source>
        <dbReference type="ARBA" id="ARBA00013107"/>
    </source>
</evidence>
<keyword evidence="11" id="KW-0496">Mitochondrion</keyword>
<dbReference type="GO" id="GO:0034986">
    <property type="term" value="F:iron chaperone activity"/>
    <property type="evidence" value="ECO:0007669"/>
    <property type="project" value="TreeGrafter"/>
</dbReference>
<dbReference type="CDD" id="cd00503">
    <property type="entry name" value="Frataxin"/>
    <property type="match status" value="1"/>
</dbReference>
<proteinExistence type="inferred from homology"/>
<evidence type="ECO:0000256" key="13">
    <source>
        <dbReference type="ARBA" id="ARBA00047990"/>
    </source>
</evidence>
<keyword evidence="10" id="KW-0406">Ion transport</keyword>
<keyword evidence="7" id="KW-0809">Transit peptide</keyword>
<organism evidence="14 15">
    <name type="scientific">Meganyctiphanes norvegica</name>
    <name type="common">Northern krill</name>
    <name type="synonym">Thysanopoda norvegica</name>
    <dbReference type="NCBI Taxonomy" id="48144"/>
    <lineage>
        <taxon>Eukaryota</taxon>
        <taxon>Metazoa</taxon>
        <taxon>Ecdysozoa</taxon>
        <taxon>Arthropoda</taxon>
        <taxon>Crustacea</taxon>
        <taxon>Multicrustacea</taxon>
        <taxon>Malacostraca</taxon>
        <taxon>Eumalacostraca</taxon>
        <taxon>Eucarida</taxon>
        <taxon>Euphausiacea</taxon>
        <taxon>Euphausiidae</taxon>
        <taxon>Meganyctiphanes</taxon>
    </lineage>
</organism>
<dbReference type="GO" id="GO:0004322">
    <property type="term" value="F:ferroxidase activity"/>
    <property type="evidence" value="ECO:0007669"/>
    <property type="project" value="UniProtKB-EC"/>
</dbReference>
<dbReference type="SUPFAM" id="SSF55387">
    <property type="entry name" value="Frataxin/Nqo15-like"/>
    <property type="match status" value="1"/>
</dbReference>
<gene>
    <name evidence="14" type="ORF">MNOR_LOCUS7269</name>
</gene>
<name>A0AAV2Q165_MEGNR</name>
<evidence type="ECO:0000256" key="8">
    <source>
        <dbReference type="ARBA" id="ARBA00023002"/>
    </source>
</evidence>
<dbReference type="SMART" id="SM01219">
    <property type="entry name" value="Frataxin_Cyay"/>
    <property type="match status" value="1"/>
</dbReference>
<dbReference type="PROSITE" id="PS50810">
    <property type="entry name" value="FRATAXIN_2"/>
    <property type="match status" value="1"/>
</dbReference>
<dbReference type="PANTHER" id="PTHR16821:SF2">
    <property type="entry name" value="FRATAXIN, MITOCHONDRIAL"/>
    <property type="match status" value="1"/>
</dbReference>
<dbReference type="AlphaFoldDB" id="A0AAV2Q165"/>
<dbReference type="GO" id="GO:0006783">
    <property type="term" value="P:heme biosynthetic process"/>
    <property type="evidence" value="ECO:0007669"/>
    <property type="project" value="UniProtKB-KW"/>
</dbReference>
<evidence type="ECO:0000256" key="7">
    <source>
        <dbReference type="ARBA" id="ARBA00022946"/>
    </source>
</evidence>
<reference evidence="14 15" key="1">
    <citation type="submission" date="2024-05" db="EMBL/GenBank/DDBJ databases">
        <authorList>
            <person name="Wallberg A."/>
        </authorList>
    </citation>
    <scope>NUCLEOTIDE SEQUENCE [LARGE SCALE GENOMIC DNA]</scope>
</reference>
<comment type="similarity">
    <text evidence="2">Belongs to the frataxin family.</text>
</comment>
<evidence type="ECO:0000313" key="15">
    <source>
        <dbReference type="Proteomes" id="UP001497623"/>
    </source>
</evidence>
<dbReference type="GO" id="GO:0051537">
    <property type="term" value="F:2 iron, 2 sulfur cluster binding"/>
    <property type="evidence" value="ECO:0007669"/>
    <property type="project" value="TreeGrafter"/>
</dbReference>
<dbReference type="NCBIfam" id="TIGR03421">
    <property type="entry name" value="FeS_CyaY"/>
    <property type="match status" value="1"/>
</dbReference>
<dbReference type="Proteomes" id="UP001497623">
    <property type="component" value="Unassembled WGS sequence"/>
</dbReference>
<accession>A0AAV2Q165</accession>
<dbReference type="Gene3D" id="3.30.920.10">
    <property type="entry name" value="Frataxin/CyaY"/>
    <property type="match status" value="1"/>
</dbReference>